<protein>
    <submittedName>
        <fullName evidence="15">Pectin lyase-like protein</fullName>
    </submittedName>
</protein>
<keyword evidence="9 13" id="KW-0326">Glycosidase</keyword>
<evidence type="ECO:0000256" key="2">
    <source>
        <dbReference type="ARBA" id="ARBA00008834"/>
    </source>
</evidence>
<dbReference type="GO" id="GO:0000272">
    <property type="term" value="P:polysaccharide catabolic process"/>
    <property type="evidence" value="ECO:0007669"/>
    <property type="project" value="UniProtKB-KW"/>
</dbReference>
<keyword evidence="8" id="KW-0119">Carbohydrate metabolism</keyword>
<evidence type="ECO:0000256" key="1">
    <source>
        <dbReference type="ARBA" id="ARBA00004613"/>
    </source>
</evidence>
<dbReference type="AlphaFoldDB" id="A0A9P4V7Q6"/>
<dbReference type="EMBL" id="ML996103">
    <property type="protein sequence ID" value="KAF2739816.1"/>
    <property type="molecule type" value="Genomic_DNA"/>
</dbReference>
<evidence type="ECO:0000256" key="14">
    <source>
        <dbReference type="SAM" id="SignalP"/>
    </source>
</evidence>
<name>A0A9P4V7Q6_9PLEO</name>
<reference evidence="15" key="1">
    <citation type="journal article" date="2020" name="Stud. Mycol.">
        <title>101 Dothideomycetes genomes: a test case for predicting lifestyles and emergence of pathogens.</title>
        <authorList>
            <person name="Haridas S."/>
            <person name="Albert R."/>
            <person name="Binder M."/>
            <person name="Bloem J."/>
            <person name="Labutti K."/>
            <person name="Salamov A."/>
            <person name="Andreopoulos B."/>
            <person name="Baker S."/>
            <person name="Barry K."/>
            <person name="Bills G."/>
            <person name="Bluhm B."/>
            <person name="Cannon C."/>
            <person name="Castanera R."/>
            <person name="Culley D."/>
            <person name="Daum C."/>
            <person name="Ezra D."/>
            <person name="Gonzalez J."/>
            <person name="Henrissat B."/>
            <person name="Kuo A."/>
            <person name="Liang C."/>
            <person name="Lipzen A."/>
            <person name="Lutzoni F."/>
            <person name="Magnuson J."/>
            <person name="Mondo S."/>
            <person name="Nolan M."/>
            <person name="Ohm R."/>
            <person name="Pangilinan J."/>
            <person name="Park H.-J."/>
            <person name="Ramirez L."/>
            <person name="Alfaro M."/>
            <person name="Sun H."/>
            <person name="Tritt A."/>
            <person name="Yoshinaga Y."/>
            <person name="Zwiers L.-H."/>
            <person name="Turgeon B."/>
            <person name="Goodwin S."/>
            <person name="Spatafora J."/>
            <person name="Crous P."/>
            <person name="Grigoriev I."/>
        </authorList>
    </citation>
    <scope>NUCLEOTIDE SEQUENCE</scope>
    <source>
        <strain evidence="15">CBS 125425</strain>
    </source>
</reference>
<feature type="chain" id="PRO_5040411090" evidence="14">
    <location>
        <begin position="19"/>
        <end position="409"/>
    </location>
</feature>
<sequence length="409" mass="46179">MHSLYLFLSNTLFFLTLGASSPQPSVPCTITVQSKGYEVYDDAPAINSAIRNCRSGTILLPEGQNFSIRSVVDFSPCLGCDIQLEGTLLMSDDWTAWVDKMAYIYSRGTRGLSIRSLTGKGVINGHAKGWYQRYHSFTVPDRWEYQAPLFLIENSKDVKISNIRLENAPREFFRVDGGNVGVHFTDLDIVVEDQWYQEVYTRWETSAFQFRNSSSISLSNINVAFSASPIPHPTTHGTGACVMLDWGLNDVSISDISCSGTFFGVMMQFGGVDMDKCIPPAPEEAQVSNNILIRNYLASSDHNAGFLHHFQYARPQIYNLTYDNVTFVSGAYLENSENYDWPLYCVYRYGVTQRWNFTDIWFKNLRGNLGVPNEKSPVFCKTYDCLNAWGGGVFDFHFEGIPVYTPSLK</sequence>
<evidence type="ECO:0000256" key="3">
    <source>
        <dbReference type="ARBA" id="ARBA00022525"/>
    </source>
</evidence>
<comment type="subcellular location">
    <subcellularLocation>
        <location evidence="1">Secreted</location>
    </subcellularLocation>
</comment>
<keyword evidence="4 14" id="KW-0732">Signal</keyword>
<accession>A0A9P4V7Q6</accession>
<dbReference type="Proteomes" id="UP000799444">
    <property type="component" value="Unassembled WGS sequence"/>
</dbReference>
<dbReference type="PANTHER" id="PTHR31736">
    <property type="match status" value="1"/>
</dbReference>
<evidence type="ECO:0000256" key="6">
    <source>
        <dbReference type="ARBA" id="ARBA00022801"/>
    </source>
</evidence>
<comment type="function">
    <text evidence="12">Pectinolytic enzyme involved in the degradation of xylogalacturonan (xga), a galacturonan backbone heavily substituted with xylose, and which is one important component of the hairy regions of pectin. Activity requires a galacturonic acid backbone substituted with xylose.</text>
</comment>
<organism evidence="15 16">
    <name type="scientific">Polyplosphaeria fusca</name>
    <dbReference type="NCBI Taxonomy" id="682080"/>
    <lineage>
        <taxon>Eukaryota</taxon>
        <taxon>Fungi</taxon>
        <taxon>Dikarya</taxon>
        <taxon>Ascomycota</taxon>
        <taxon>Pezizomycotina</taxon>
        <taxon>Dothideomycetes</taxon>
        <taxon>Pleosporomycetidae</taxon>
        <taxon>Pleosporales</taxon>
        <taxon>Tetraplosphaeriaceae</taxon>
        <taxon>Polyplosphaeria</taxon>
    </lineage>
</organism>
<dbReference type="SUPFAM" id="SSF51126">
    <property type="entry name" value="Pectin lyase-like"/>
    <property type="match status" value="1"/>
</dbReference>
<dbReference type="InterPro" id="IPR012334">
    <property type="entry name" value="Pectin_lyas_fold"/>
</dbReference>
<evidence type="ECO:0000256" key="10">
    <source>
        <dbReference type="ARBA" id="ARBA00023316"/>
    </source>
</evidence>
<feature type="signal peptide" evidence="14">
    <location>
        <begin position="1"/>
        <end position="18"/>
    </location>
</feature>
<evidence type="ECO:0000256" key="9">
    <source>
        <dbReference type="ARBA" id="ARBA00023295"/>
    </source>
</evidence>
<evidence type="ECO:0000256" key="5">
    <source>
        <dbReference type="ARBA" id="ARBA00022737"/>
    </source>
</evidence>
<evidence type="ECO:0000256" key="8">
    <source>
        <dbReference type="ARBA" id="ARBA00023277"/>
    </source>
</evidence>
<dbReference type="GO" id="GO:0016829">
    <property type="term" value="F:lyase activity"/>
    <property type="evidence" value="ECO:0007669"/>
    <property type="project" value="UniProtKB-KW"/>
</dbReference>
<evidence type="ECO:0000256" key="13">
    <source>
        <dbReference type="RuleBase" id="RU361169"/>
    </source>
</evidence>
<evidence type="ECO:0000256" key="12">
    <source>
        <dbReference type="ARBA" id="ARBA00037278"/>
    </source>
</evidence>
<dbReference type="InterPro" id="IPR000743">
    <property type="entry name" value="Glyco_hydro_28"/>
</dbReference>
<keyword evidence="3" id="KW-0964">Secreted</keyword>
<dbReference type="Pfam" id="PF00295">
    <property type="entry name" value="Glyco_hydro_28"/>
    <property type="match status" value="1"/>
</dbReference>
<dbReference type="PANTHER" id="PTHR31736:SF9">
    <property type="entry name" value="ENDO-XYLOGALACTURONAN HYDROLASE A-RELATED"/>
    <property type="match status" value="1"/>
</dbReference>
<evidence type="ECO:0000313" key="16">
    <source>
        <dbReference type="Proteomes" id="UP000799444"/>
    </source>
</evidence>
<evidence type="ECO:0000256" key="11">
    <source>
        <dbReference type="ARBA" id="ARBA00023326"/>
    </source>
</evidence>
<evidence type="ECO:0000313" key="15">
    <source>
        <dbReference type="EMBL" id="KAF2739816.1"/>
    </source>
</evidence>
<dbReference type="InterPro" id="IPR011050">
    <property type="entry name" value="Pectin_lyase_fold/virulence"/>
</dbReference>
<dbReference type="Gene3D" id="2.160.20.10">
    <property type="entry name" value="Single-stranded right-handed beta-helix, Pectin lyase-like"/>
    <property type="match status" value="1"/>
</dbReference>
<comment type="caution">
    <text evidence="15">The sequence shown here is derived from an EMBL/GenBank/DDBJ whole genome shotgun (WGS) entry which is preliminary data.</text>
</comment>
<comment type="similarity">
    <text evidence="2 13">Belongs to the glycosyl hydrolase 28 family.</text>
</comment>
<evidence type="ECO:0000256" key="4">
    <source>
        <dbReference type="ARBA" id="ARBA00022729"/>
    </source>
</evidence>
<keyword evidence="16" id="KW-1185">Reference proteome</keyword>
<keyword evidence="7" id="KW-0325">Glycoprotein</keyword>
<keyword evidence="10" id="KW-0961">Cell wall biogenesis/degradation</keyword>
<gene>
    <name evidence="15" type="ORF">EJ04DRAFT_572939</name>
</gene>
<keyword evidence="6 13" id="KW-0378">Hydrolase</keyword>
<keyword evidence="15" id="KW-0456">Lyase</keyword>
<keyword evidence="5" id="KW-0677">Repeat</keyword>
<dbReference type="GO" id="GO:0071555">
    <property type="term" value="P:cell wall organization"/>
    <property type="evidence" value="ECO:0007669"/>
    <property type="project" value="UniProtKB-KW"/>
</dbReference>
<dbReference type="GO" id="GO:0004650">
    <property type="term" value="F:polygalacturonase activity"/>
    <property type="evidence" value="ECO:0007669"/>
    <property type="project" value="InterPro"/>
</dbReference>
<dbReference type="OrthoDB" id="187139at2759"/>
<evidence type="ECO:0000256" key="7">
    <source>
        <dbReference type="ARBA" id="ARBA00023180"/>
    </source>
</evidence>
<proteinExistence type="inferred from homology"/>
<dbReference type="GO" id="GO:0005576">
    <property type="term" value="C:extracellular region"/>
    <property type="evidence" value="ECO:0007669"/>
    <property type="project" value="UniProtKB-SubCell"/>
</dbReference>
<keyword evidence="11" id="KW-0624">Polysaccharide degradation</keyword>